<sequence>MVLLVDEIILRTFVKSLLVTLPIAFCCTLIAFPLTIFGRVFHKKIATILIFSSVAFLLLPAPAITLILFNWIAPYSFDAYVSTVAFACFPIAFVTQYIVFNVSAHQLVAASQTHHSIVHSLTKLYPDQLRRALVAPTISTGVLITFDPGIAMTTGTTQPAFGRAVLDSLSYYAPLHERTNILILSAFASLWMVTAHARHASSGLHGFGARPRMKRWRIVPRPEFAALCYILSAVILALYFLVSGHLFGRALPLFPHSAHAPLVVTLLSSLFIITVSLLLASIVATWSYWFKVKHRPALIWLHMWLAGIGLTCGGLVVDSVSRTLGRFGLPPLSGGAGVAGGAIAIVLSQFLVAYPVLFLLITYLLRRNAPIIASAYDAGASRARVFFSLFSHISRSHWLIAWATLVAFFMTHAAPIIFVSSPIWPQLGPTIALAASQGAIDRLITFSMTGFITSTSFIGLSAFAFTRLTKGGYDARA</sequence>
<evidence type="ECO:0000313" key="2">
    <source>
        <dbReference type="EMBL" id="MDP9805843.1"/>
    </source>
</evidence>
<keyword evidence="3" id="KW-1185">Reference proteome</keyword>
<feature type="transmembrane region" description="Helical" evidence="1">
    <location>
        <begin position="48"/>
        <end position="73"/>
    </location>
</feature>
<name>A0ABT9NFM4_9ACTO</name>
<keyword evidence="1" id="KW-0472">Membrane</keyword>
<feature type="transmembrane region" description="Helical" evidence="1">
    <location>
        <begin position="297"/>
        <end position="317"/>
    </location>
</feature>
<keyword evidence="1" id="KW-0812">Transmembrane</keyword>
<feature type="transmembrane region" description="Helical" evidence="1">
    <location>
        <begin position="337"/>
        <end position="365"/>
    </location>
</feature>
<proteinExistence type="predicted"/>
<dbReference type="RefSeq" id="WP_307682100.1">
    <property type="nucleotide sequence ID" value="NZ_JAUSQX010000001.1"/>
</dbReference>
<feature type="transmembrane region" description="Helical" evidence="1">
    <location>
        <begin position="12"/>
        <end position="36"/>
    </location>
</feature>
<evidence type="ECO:0000313" key="3">
    <source>
        <dbReference type="Proteomes" id="UP001243212"/>
    </source>
</evidence>
<keyword evidence="1" id="KW-1133">Transmembrane helix</keyword>
<feature type="transmembrane region" description="Helical" evidence="1">
    <location>
        <begin position="444"/>
        <end position="466"/>
    </location>
</feature>
<reference evidence="2 3" key="1">
    <citation type="submission" date="2023-07" db="EMBL/GenBank/DDBJ databases">
        <title>Sequencing the genomes of 1000 actinobacteria strains.</title>
        <authorList>
            <person name="Klenk H.-P."/>
        </authorList>
    </citation>
    <scope>NUCLEOTIDE SEQUENCE [LARGE SCALE GENOMIC DNA]</scope>
    <source>
        <strain evidence="2 3">DSM 17163</strain>
    </source>
</reference>
<dbReference type="Proteomes" id="UP001243212">
    <property type="component" value="Unassembled WGS sequence"/>
</dbReference>
<comment type="caution">
    <text evidence="2">The sequence shown here is derived from an EMBL/GenBank/DDBJ whole genome shotgun (WGS) entry which is preliminary data.</text>
</comment>
<feature type="transmembrane region" description="Helical" evidence="1">
    <location>
        <begin position="262"/>
        <end position="290"/>
    </location>
</feature>
<protein>
    <submittedName>
        <fullName evidence="2">Uncharacterized protein</fullName>
    </submittedName>
</protein>
<dbReference type="EMBL" id="JAUSQX010000001">
    <property type="protein sequence ID" value="MDP9805843.1"/>
    <property type="molecule type" value="Genomic_DNA"/>
</dbReference>
<accession>A0ABT9NFM4</accession>
<feature type="transmembrane region" description="Helical" evidence="1">
    <location>
        <begin position="399"/>
        <end position="424"/>
    </location>
</feature>
<evidence type="ECO:0000256" key="1">
    <source>
        <dbReference type="SAM" id="Phobius"/>
    </source>
</evidence>
<gene>
    <name evidence="2" type="ORF">J2S70_000425</name>
</gene>
<organism evidence="2 3">
    <name type="scientific">Trueperella bonasi</name>
    <dbReference type="NCBI Taxonomy" id="312286"/>
    <lineage>
        <taxon>Bacteria</taxon>
        <taxon>Bacillati</taxon>
        <taxon>Actinomycetota</taxon>
        <taxon>Actinomycetes</taxon>
        <taxon>Actinomycetales</taxon>
        <taxon>Actinomycetaceae</taxon>
        <taxon>Trueperella</taxon>
    </lineage>
</organism>
<feature type="transmembrane region" description="Helical" evidence="1">
    <location>
        <begin position="224"/>
        <end position="242"/>
    </location>
</feature>
<feature type="transmembrane region" description="Helical" evidence="1">
    <location>
        <begin position="79"/>
        <end position="100"/>
    </location>
</feature>